<feature type="signal peptide" evidence="2">
    <location>
        <begin position="1"/>
        <end position="24"/>
    </location>
</feature>
<sequence length="213" mass="24053">ILRLTSSAHFLVDLALVTFPVVSSSRTISTTHTPQEILSCCNVVFLGSMNVNSNFFLTPSTPAAYVAISGIPFWIFWSPLTRDSRMCSRSKSKPGDHSILMGGESCKIVTNTEPHLVRFLTDTSHLARKNPMHSLCRYTGLIIKLKERTKDRALESSQVPFNVAQLILDIRTYRLPAVNVDFQPLIIIDQFRSLVRPQILNKSHCCCYCYLFK</sequence>
<feature type="transmembrane region" description="Helical" evidence="1">
    <location>
        <begin position="62"/>
        <end position="80"/>
    </location>
</feature>
<keyword evidence="1" id="KW-0812">Transmembrane</keyword>
<dbReference type="EMBL" id="CACSLK010027842">
    <property type="protein sequence ID" value="CAA0834089.1"/>
    <property type="molecule type" value="Genomic_DNA"/>
</dbReference>
<proteinExistence type="predicted"/>
<evidence type="ECO:0000313" key="4">
    <source>
        <dbReference type="Proteomes" id="UP001153555"/>
    </source>
</evidence>
<protein>
    <recommendedName>
        <fullName evidence="5">Maturase K</fullName>
    </recommendedName>
</protein>
<evidence type="ECO:0000256" key="2">
    <source>
        <dbReference type="SAM" id="SignalP"/>
    </source>
</evidence>
<name>A0A9N7RL86_STRHE</name>
<evidence type="ECO:0000256" key="1">
    <source>
        <dbReference type="SAM" id="Phobius"/>
    </source>
</evidence>
<organism evidence="3 4">
    <name type="scientific">Striga hermonthica</name>
    <name type="common">Purple witchweed</name>
    <name type="synonym">Buchnera hermonthica</name>
    <dbReference type="NCBI Taxonomy" id="68872"/>
    <lineage>
        <taxon>Eukaryota</taxon>
        <taxon>Viridiplantae</taxon>
        <taxon>Streptophyta</taxon>
        <taxon>Embryophyta</taxon>
        <taxon>Tracheophyta</taxon>
        <taxon>Spermatophyta</taxon>
        <taxon>Magnoliopsida</taxon>
        <taxon>eudicotyledons</taxon>
        <taxon>Gunneridae</taxon>
        <taxon>Pentapetalae</taxon>
        <taxon>asterids</taxon>
        <taxon>lamiids</taxon>
        <taxon>Lamiales</taxon>
        <taxon>Orobanchaceae</taxon>
        <taxon>Buchnereae</taxon>
        <taxon>Striga</taxon>
    </lineage>
</organism>
<accession>A0A9N7RL86</accession>
<feature type="chain" id="PRO_5040269267" description="Maturase K" evidence="2">
    <location>
        <begin position="25"/>
        <end position="213"/>
    </location>
</feature>
<feature type="non-terminal residue" evidence="3">
    <location>
        <position position="1"/>
    </location>
</feature>
<dbReference type="Proteomes" id="UP001153555">
    <property type="component" value="Unassembled WGS sequence"/>
</dbReference>
<evidence type="ECO:0008006" key="5">
    <source>
        <dbReference type="Google" id="ProtNLM"/>
    </source>
</evidence>
<keyword evidence="1" id="KW-1133">Transmembrane helix</keyword>
<keyword evidence="2" id="KW-0732">Signal</keyword>
<feature type="non-terminal residue" evidence="3">
    <location>
        <position position="213"/>
    </location>
</feature>
<keyword evidence="1" id="KW-0472">Membrane</keyword>
<evidence type="ECO:0000313" key="3">
    <source>
        <dbReference type="EMBL" id="CAA0834089.1"/>
    </source>
</evidence>
<comment type="caution">
    <text evidence="3">The sequence shown here is derived from an EMBL/GenBank/DDBJ whole genome shotgun (WGS) entry which is preliminary data.</text>
</comment>
<reference evidence="3" key="1">
    <citation type="submission" date="2019-12" db="EMBL/GenBank/DDBJ databases">
        <authorList>
            <person name="Scholes J."/>
        </authorList>
    </citation>
    <scope>NUCLEOTIDE SEQUENCE</scope>
</reference>
<keyword evidence="4" id="KW-1185">Reference proteome</keyword>
<dbReference type="AlphaFoldDB" id="A0A9N7RL86"/>
<gene>
    <name evidence="3" type="ORF">SHERM_29345</name>
</gene>